<organism evidence="14 15">
    <name type="scientific">Hyphobacterium lacteum</name>
    <dbReference type="NCBI Taxonomy" id="3116575"/>
    <lineage>
        <taxon>Bacteria</taxon>
        <taxon>Pseudomonadati</taxon>
        <taxon>Pseudomonadota</taxon>
        <taxon>Alphaproteobacteria</taxon>
        <taxon>Maricaulales</taxon>
        <taxon>Maricaulaceae</taxon>
        <taxon>Hyphobacterium</taxon>
    </lineage>
</organism>
<keyword evidence="15" id="KW-1185">Reference proteome</keyword>
<dbReference type="GO" id="GO:0140824">
    <property type="term" value="F:thioredoxin-dependent peroxiredoxin activity"/>
    <property type="evidence" value="ECO:0007669"/>
    <property type="project" value="UniProtKB-EC"/>
</dbReference>
<keyword evidence="5" id="KW-0049">Antioxidant</keyword>
<keyword evidence="8" id="KW-0676">Redox-active center</keyword>
<evidence type="ECO:0000256" key="1">
    <source>
        <dbReference type="ARBA" id="ARBA00003330"/>
    </source>
</evidence>
<evidence type="ECO:0000256" key="9">
    <source>
        <dbReference type="ARBA" id="ARBA00032824"/>
    </source>
</evidence>
<dbReference type="EMBL" id="JAZDRP010000001">
    <property type="protein sequence ID" value="MEE2524822.1"/>
    <property type="molecule type" value="Genomic_DNA"/>
</dbReference>
<keyword evidence="4 14" id="KW-0575">Peroxidase</keyword>
<protein>
    <recommendedName>
        <fullName evidence="3">thioredoxin-dependent peroxiredoxin</fullName>
        <ecNumber evidence="3">1.11.1.24</ecNumber>
    </recommendedName>
    <alternativeName>
        <fullName evidence="9">Thioredoxin peroxidase</fullName>
    </alternativeName>
    <alternativeName>
        <fullName evidence="11">Thioredoxin-dependent peroxiredoxin Bcp</fullName>
    </alternativeName>
</protein>
<comment type="caution">
    <text evidence="14">The sequence shown here is derived from an EMBL/GenBank/DDBJ whole genome shotgun (WGS) entry which is preliminary data.</text>
</comment>
<dbReference type="Gene3D" id="3.40.30.10">
    <property type="entry name" value="Glutaredoxin"/>
    <property type="match status" value="1"/>
</dbReference>
<evidence type="ECO:0000313" key="14">
    <source>
        <dbReference type="EMBL" id="MEE2524822.1"/>
    </source>
</evidence>
<dbReference type="Proteomes" id="UP001354971">
    <property type="component" value="Unassembled WGS sequence"/>
</dbReference>
<evidence type="ECO:0000256" key="2">
    <source>
        <dbReference type="ARBA" id="ARBA00011245"/>
    </source>
</evidence>
<dbReference type="CDD" id="cd03017">
    <property type="entry name" value="PRX_BCP"/>
    <property type="match status" value="1"/>
</dbReference>
<dbReference type="EC" id="1.11.1.24" evidence="3"/>
<reference evidence="14 15" key="1">
    <citation type="submission" date="2024-01" db="EMBL/GenBank/DDBJ databases">
        <title>Hyphobacterium bacterium isolated from marine sediment.</title>
        <authorList>
            <person name="Zhao S."/>
        </authorList>
    </citation>
    <scope>NUCLEOTIDE SEQUENCE [LARGE SCALE GENOMIC DNA]</scope>
    <source>
        <strain evidence="15">HN65</strain>
    </source>
</reference>
<name>A0ABU7LLQ0_9PROT</name>
<evidence type="ECO:0000256" key="8">
    <source>
        <dbReference type="ARBA" id="ARBA00023284"/>
    </source>
</evidence>
<evidence type="ECO:0000256" key="3">
    <source>
        <dbReference type="ARBA" id="ARBA00013017"/>
    </source>
</evidence>
<dbReference type="SUPFAM" id="SSF52833">
    <property type="entry name" value="Thioredoxin-like"/>
    <property type="match status" value="1"/>
</dbReference>
<dbReference type="InterPro" id="IPR013766">
    <property type="entry name" value="Thioredoxin_domain"/>
</dbReference>
<evidence type="ECO:0000256" key="11">
    <source>
        <dbReference type="ARBA" id="ARBA00042639"/>
    </source>
</evidence>
<evidence type="ECO:0000256" key="10">
    <source>
        <dbReference type="ARBA" id="ARBA00038489"/>
    </source>
</evidence>
<evidence type="ECO:0000259" key="13">
    <source>
        <dbReference type="PROSITE" id="PS51352"/>
    </source>
</evidence>
<accession>A0ABU7LLQ0</accession>
<dbReference type="Pfam" id="PF00578">
    <property type="entry name" value="AhpC-TSA"/>
    <property type="match status" value="1"/>
</dbReference>
<keyword evidence="6 14" id="KW-0560">Oxidoreductase</keyword>
<dbReference type="PROSITE" id="PS51352">
    <property type="entry name" value="THIOREDOXIN_2"/>
    <property type="match status" value="1"/>
</dbReference>
<comment type="subunit">
    <text evidence="2">Monomer.</text>
</comment>
<dbReference type="RefSeq" id="WP_330197490.1">
    <property type="nucleotide sequence ID" value="NZ_JAZDRP010000001.1"/>
</dbReference>
<evidence type="ECO:0000256" key="5">
    <source>
        <dbReference type="ARBA" id="ARBA00022862"/>
    </source>
</evidence>
<dbReference type="InterPro" id="IPR050924">
    <property type="entry name" value="Peroxiredoxin_BCP/PrxQ"/>
</dbReference>
<sequence>MGELTAGQKAPAFDMPTDGDGRVSLADLKGKIVVLYFYPKDSTPGCTNEAIDFSALSDDFEAAGAVVVGVSRDSVKRHDNFKAKNDLKVVLGADLDGKVTEDYGVWVEKSLYGRKYMGIQRATFLIDSQGLIQKLWPKVKVKGHAAEVLEAVRSLSD</sequence>
<dbReference type="InterPro" id="IPR024706">
    <property type="entry name" value="Peroxiredoxin_AhpC-typ"/>
</dbReference>
<feature type="domain" description="Thioredoxin" evidence="13">
    <location>
        <begin position="4"/>
        <end position="157"/>
    </location>
</feature>
<comment type="catalytic activity">
    <reaction evidence="12">
        <text>a hydroperoxide + [thioredoxin]-dithiol = an alcohol + [thioredoxin]-disulfide + H2O</text>
        <dbReference type="Rhea" id="RHEA:62620"/>
        <dbReference type="Rhea" id="RHEA-COMP:10698"/>
        <dbReference type="Rhea" id="RHEA-COMP:10700"/>
        <dbReference type="ChEBI" id="CHEBI:15377"/>
        <dbReference type="ChEBI" id="CHEBI:29950"/>
        <dbReference type="ChEBI" id="CHEBI:30879"/>
        <dbReference type="ChEBI" id="CHEBI:35924"/>
        <dbReference type="ChEBI" id="CHEBI:50058"/>
        <dbReference type="EC" id="1.11.1.24"/>
    </reaction>
</comment>
<comment type="function">
    <text evidence="1">Thiol-specific peroxidase that catalyzes the reduction of hydrogen peroxide and organic hydroperoxides to water and alcohols, respectively. Plays a role in cell protection against oxidative stress by detoxifying peroxides and as sensor of hydrogen peroxide-mediated signaling events.</text>
</comment>
<dbReference type="PANTHER" id="PTHR42801">
    <property type="entry name" value="THIOREDOXIN-DEPENDENT PEROXIDE REDUCTASE"/>
    <property type="match status" value="1"/>
</dbReference>
<proteinExistence type="inferred from homology"/>
<gene>
    <name evidence="14" type="primary">bcp</name>
    <name evidence="14" type="ORF">V0U79_00455</name>
</gene>
<dbReference type="InterPro" id="IPR000866">
    <property type="entry name" value="AhpC/TSA"/>
</dbReference>
<comment type="similarity">
    <text evidence="10">Belongs to the peroxiredoxin family. BCP/PrxQ subfamily.</text>
</comment>
<dbReference type="PIRSF" id="PIRSF000239">
    <property type="entry name" value="AHPC"/>
    <property type="match status" value="1"/>
</dbReference>
<evidence type="ECO:0000256" key="4">
    <source>
        <dbReference type="ARBA" id="ARBA00022559"/>
    </source>
</evidence>
<dbReference type="NCBIfam" id="NF006960">
    <property type="entry name" value="PRK09437.1"/>
    <property type="match status" value="1"/>
</dbReference>
<evidence type="ECO:0000313" key="15">
    <source>
        <dbReference type="Proteomes" id="UP001354971"/>
    </source>
</evidence>
<evidence type="ECO:0000256" key="12">
    <source>
        <dbReference type="ARBA" id="ARBA00049091"/>
    </source>
</evidence>
<dbReference type="InterPro" id="IPR036249">
    <property type="entry name" value="Thioredoxin-like_sf"/>
</dbReference>
<evidence type="ECO:0000256" key="7">
    <source>
        <dbReference type="ARBA" id="ARBA00023157"/>
    </source>
</evidence>
<keyword evidence="7" id="KW-1015">Disulfide bond</keyword>
<dbReference type="PANTHER" id="PTHR42801:SF4">
    <property type="entry name" value="AHPC_TSA FAMILY PROTEIN"/>
    <property type="match status" value="1"/>
</dbReference>
<evidence type="ECO:0000256" key="6">
    <source>
        <dbReference type="ARBA" id="ARBA00023002"/>
    </source>
</evidence>